<evidence type="ECO:0000313" key="3">
    <source>
        <dbReference type="Proteomes" id="UP000316096"/>
    </source>
</evidence>
<dbReference type="AlphaFoldDB" id="A0A543CS61"/>
<proteinExistence type="predicted"/>
<feature type="region of interest" description="Disordered" evidence="1">
    <location>
        <begin position="304"/>
        <end position="332"/>
    </location>
</feature>
<protein>
    <submittedName>
        <fullName evidence="2">Uncharacterized protein</fullName>
    </submittedName>
</protein>
<dbReference type="OrthoDB" id="3429291at2"/>
<evidence type="ECO:0000313" key="2">
    <source>
        <dbReference type="EMBL" id="TQL99757.1"/>
    </source>
</evidence>
<reference evidence="2 3" key="1">
    <citation type="submission" date="2019-06" db="EMBL/GenBank/DDBJ databases">
        <title>Sequencing the genomes of 1000 actinobacteria strains.</title>
        <authorList>
            <person name="Klenk H.-P."/>
        </authorList>
    </citation>
    <scope>NUCLEOTIDE SEQUENCE [LARGE SCALE GENOMIC DNA]</scope>
    <source>
        <strain evidence="2 3">DSM 102200</strain>
    </source>
</reference>
<evidence type="ECO:0000256" key="1">
    <source>
        <dbReference type="SAM" id="MobiDB-lite"/>
    </source>
</evidence>
<organism evidence="2 3">
    <name type="scientific">Actinoallomurus bryophytorum</name>
    <dbReference type="NCBI Taxonomy" id="1490222"/>
    <lineage>
        <taxon>Bacteria</taxon>
        <taxon>Bacillati</taxon>
        <taxon>Actinomycetota</taxon>
        <taxon>Actinomycetes</taxon>
        <taxon>Streptosporangiales</taxon>
        <taxon>Thermomonosporaceae</taxon>
        <taxon>Actinoallomurus</taxon>
    </lineage>
</organism>
<keyword evidence="3" id="KW-1185">Reference proteome</keyword>
<name>A0A543CS61_9ACTN</name>
<gene>
    <name evidence="2" type="ORF">FB559_5455</name>
</gene>
<dbReference type="EMBL" id="VFOZ01000001">
    <property type="protein sequence ID" value="TQL99757.1"/>
    <property type="molecule type" value="Genomic_DNA"/>
</dbReference>
<dbReference type="Proteomes" id="UP000316096">
    <property type="component" value="Unassembled WGS sequence"/>
</dbReference>
<accession>A0A543CS61</accession>
<comment type="caution">
    <text evidence="2">The sequence shown here is derived from an EMBL/GenBank/DDBJ whole genome shotgun (WGS) entry which is preliminary data.</text>
</comment>
<sequence length="332" mass="36523">MNTLDHPDEAAEATPVASLDQDQLRPLIRKVTEDLAGWRAKLSLLLNTAVQYELDRVGGNDGLDVIASVASMRPAALSRLLAGDYRPTPKVWDQIERILMLCQASRGVERVTAARLYFGRIVELHGEKSRLLNRGVELTRRTTEVGRAAPAGKARSVAGQEGSSSSSKPITVDVAENKSAVAKTEPSTVEEDTAAEPLPTPAAIPDLRGYEQRPDPLLAKTPAKFVDAMRAYNAWAGKLSYREMERRCEKQISHSTFRNMLTTDTLPKLASLEIFVRVLGGSPEDVQTWATAWRQIAMGDFSMTGRERRKQKAMDEGEPLRLESASSRSSGH</sequence>
<dbReference type="RefSeq" id="WP_141958797.1">
    <property type="nucleotide sequence ID" value="NZ_VFOZ01000001.1"/>
</dbReference>
<feature type="compositionally biased region" description="Basic and acidic residues" evidence="1">
    <location>
        <begin position="312"/>
        <end position="321"/>
    </location>
</feature>
<feature type="region of interest" description="Disordered" evidence="1">
    <location>
        <begin position="143"/>
        <end position="209"/>
    </location>
</feature>